<organism evidence="4 5">
    <name type="scientific">Xanthomonas floridensis</name>
    <dbReference type="NCBI Taxonomy" id="1843580"/>
    <lineage>
        <taxon>Bacteria</taxon>
        <taxon>Pseudomonadati</taxon>
        <taxon>Pseudomonadota</taxon>
        <taxon>Gammaproteobacteria</taxon>
        <taxon>Lysobacterales</taxon>
        <taxon>Lysobacteraceae</taxon>
        <taxon>Xanthomonas</taxon>
    </lineage>
</organism>
<evidence type="ECO:0000259" key="2">
    <source>
        <dbReference type="Pfam" id="PF13280"/>
    </source>
</evidence>
<dbReference type="InterPro" id="IPR026881">
    <property type="entry name" value="WYL_dom"/>
</dbReference>
<dbReference type="OrthoDB" id="9807255at2"/>
<dbReference type="PROSITE" id="PS52050">
    <property type="entry name" value="WYL"/>
    <property type="match status" value="1"/>
</dbReference>
<dbReference type="Pfam" id="PF13280">
    <property type="entry name" value="WYL"/>
    <property type="match status" value="1"/>
</dbReference>
<dbReference type="Proteomes" id="UP001303614">
    <property type="component" value="Unassembled WGS sequence"/>
</dbReference>
<evidence type="ECO:0000259" key="1">
    <source>
        <dbReference type="Pfam" id="PF08279"/>
    </source>
</evidence>
<feature type="domain" description="Helix-turn-helix type 11" evidence="1">
    <location>
        <begin position="6"/>
        <end position="60"/>
    </location>
</feature>
<evidence type="ECO:0000313" key="6">
    <source>
        <dbReference type="Proteomes" id="UP001303614"/>
    </source>
</evidence>
<evidence type="ECO:0000313" key="5">
    <source>
        <dbReference type="Proteomes" id="UP000077659"/>
    </source>
</evidence>
<dbReference type="SUPFAM" id="SSF46785">
    <property type="entry name" value="Winged helix' DNA-binding domain"/>
    <property type="match status" value="1"/>
</dbReference>
<dbReference type="AlphaFoldDB" id="A0A1A9MAE5"/>
<dbReference type="PANTHER" id="PTHR34580">
    <property type="match status" value="1"/>
</dbReference>
<dbReference type="InterPro" id="IPR013196">
    <property type="entry name" value="HTH_11"/>
</dbReference>
<dbReference type="Pfam" id="PF08279">
    <property type="entry name" value="HTH_11"/>
    <property type="match status" value="1"/>
</dbReference>
<dbReference type="GO" id="GO:0003677">
    <property type="term" value="F:DNA binding"/>
    <property type="evidence" value="ECO:0007669"/>
    <property type="project" value="UniProtKB-KW"/>
</dbReference>
<accession>A0A1A9MAE5</accession>
<evidence type="ECO:0000313" key="3">
    <source>
        <dbReference type="EMBL" id="MEA5126252.1"/>
    </source>
</evidence>
<dbReference type="EMBL" id="LXNG01000026">
    <property type="protein sequence ID" value="OAG66587.1"/>
    <property type="molecule type" value="Genomic_DNA"/>
</dbReference>
<reference evidence="3 6" key="2">
    <citation type="submission" date="2023-12" db="EMBL/GenBank/DDBJ databases">
        <title>Genome sequencing of Xanthomonas floridensis.</title>
        <authorList>
            <person name="Greer S."/>
            <person name="Harrison J."/>
            <person name="Grant M."/>
            <person name="Vicente J."/>
            <person name="Studholme D."/>
        </authorList>
    </citation>
    <scope>NUCLEOTIDE SEQUENCE [LARGE SCALE GENOMIC DNA]</scope>
    <source>
        <strain evidence="3 6">WHRI 8848</strain>
    </source>
</reference>
<dbReference type="STRING" id="1843580.A7D17_20815"/>
<comment type="caution">
    <text evidence="4">The sequence shown here is derived from an EMBL/GenBank/DDBJ whole genome shotgun (WGS) entry which is preliminary data.</text>
</comment>
<dbReference type="RefSeq" id="WP_064509918.1">
    <property type="nucleotide sequence ID" value="NZ_JAYFSN010000039.1"/>
</dbReference>
<sequence>MARSQRLFDLLQVLRRHRGTVSGRTLGQELGVSLRTIRRDIATLQAMGADVEGEAGVGYILRPGFVLPPLAFTEEEIRALVTGAQWVSRQSDDAMTQAVQNALAKLDGVISQEMRLALDDSALYISRGQQPESIVDLGKIRKALHAQRKLRIGYTSKAGVVSERTIWPIMLGLVDARWKIAAWCEACGDFRIFRAEAIDRIDYLQEPYQGNRHQLVKQWRASDSHPCRQGDC</sequence>
<reference evidence="4 5" key="1">
    <citation type="submission" date="2016-05" db="EMBL/GenBank/DDBJ databases">
        <title>Pathogenic, phenotypic and molecular characterisation of Xanthomonas nasturtii sp. nov. and Xanthomonas floridensis sp. nov., new species of Xanthomonas associated with watercress production in Florida.</title>
        <authorList>
            <person name="Vicente J.G."/>
            <person name="Rothwell S."/>
            <person name="Holub E.B."/>
            <person name="Studholme D.J."/>
        </authorList>
    </citation>
    <scope>NUCLEOTIDE SEQUENCE [LARGE SCALE GENOMIC DNA]</scope>
    <source>
        <strain evidence="4 5">WHRI 8848</strain>
    </source>
</reference>
<dbReference type="InterPro" id="IPR036390">
    <property type="entry name" value="WH_DNA-bd_sf"/>
</dbReference>
<dbReference type="InterPro" id="IPR051534">
    <property type="entry name" value="CBASS_pafABC_assoc_protein"/>
</dbReference>
<dbReference type="InterPro" id="IPR036388">
    <property type="entry name" value="WH-like_DNA-bd_sf"/>
</dbReference>
<dbReference type="PANTHER" id="PTHR34580:SF3">
    <property type="entry name" value="PROTEIN PAFB"/>
    <property type="match status" value="1"/>
</dbReference>
<evidence type="ECO:0000313" key="4">
    <source>
        <dbReference type="EMBL" id="OAG66587.1"/>
    </source>
</evidence>
<protein>
    <submittedName>
        <fullName evidence="4">DNA-binding protein</fullName>
    </submittedName>
    <submittedName>
        <fullName evidence="3">YafY family protein</fullName>
    </submittedName>
</protein>
<dbReference type="EMBL" id="JAYFSO010000037">
    <property type="protein sequence ID" value="MEA5126252.1"/>
    <property type="molecule type" value="Genomic_DNA"/>
</dbReference>
<keyword evidence="4" id="KW-0238">DNA-binding</keyword>
<gene>
    <name evidence="4" type="ORF">A7D17_20815</name>
    <name evidence="3" type="ORF">VB146_20865</name>
</gene>
<proteinExistence type="predicted"/>
<dbReference type="Gene3D" id="1.10.10.10">
    <property type="entry name" value="Winged helix-like DNA-binding domain superfamily/Winged helix DNA-binding domain"/>
    <property type="match status" value="1"/>
</dbReference>
<dbReference type="Proteomes" id="UP000077659">
    <property type="component" value="Unassembled WGS sequence"/>
</dbReference>
<name>A0A1A9MAE5_9XANT</name>
<keyword evidence="6" id="KW-1185">Reference proteome</keyword>
<feature type="domain" description="WYL" evidence="2">
    <location>
        <begin position="137"/>
        <end position="201"/>
    </location>
</feature>